<dbReference type="EMBL" id="JARPWH010000102">
    <property type="protein sequence ID" value="MDT2404412.1"/>
    <property type="molecule type" value="Genomic_DNA"/>
</dbReference>
<feature type="transmembrane region" description="Helical" evidence="1">
    <location>
        <begin position="101"/>
        <end position="118"/>
    </location>
</feature>
<accession>A0AAW8RWP2</accession>
<dbReference type="EMBL" id="JARPWY010000112">
    <property type="protein sequence ID" value="MDT2516867.1"/>
    <property type="molecule type" value="Genomic_DNA"/>
</dbReference>
<dbReference type="Proteomes" id="UP001260773">
    <property type="component" value="Unassembled WGS sequence"/>
</dbReference>
<evidence type="ECO:0000313" key="4">
    <source>
        <dbReference type="Proteomes" id="UP001260773"/>
    </source>
</evidence>
<sequence>MIGLLAILGALGLQLCMYLIAFPEITIYLFFTIGILFPMDGIPIIDTTQGAAQMEPFEVLYPMFRFINNHILPWHPALRLLFIVGCLAIYILLIKLVHIKGIYLFQFAGVILVGYLAYQVMSKGFLVDMIWSVVITIIITVLAAGLRYSVINPSD</sequence>
<dbReference type="AlphaFoldDB" id="A0AAW8RWP2"/>
<protein>
    <submittedName>
        <fullName evidence="2">Uncharacterized protein</fullName>
    </submittedName>
</protein>
<dbReference type="Proteomes" id="UP001264335">
    <property type="component" value="Unassembled WGS sequence"/>
</dbReference>
<evidence type="ECO:0000313" key="2">
    <source>
        <dbReference type="EMBL" id="MDT2404412.1"/>
    </source>
</evidence>
<keyword evidence="1" id="KW-0472">Membrane</keyword>
<keyword evidence="1" id="KW-1133">Transmembrane helix</keyword>
<evidence type="ECO:0000313" key="5">
    <source>
        <dbReference type="Proteomes" id="UP001264335"/>
    </source>
</evidence>
<feature type="transmembrane region" description="Helical" evidence="1">
    <location>
        <begin position="130"/>
        <end position="150"/>
    </location>
</feature>
<evidence type="ECO:0000256" key="1">
    <source>
        <dbReference type="SAM" id="Phobius"/>
    </source>
</evidence>
<comment type="caution">
    <text evidence="2">The sequence shown here is derived from an EMBL/GenBank/DDBJ whole genome shotgun (WGS) entry which is preliminary data.</text>
</comment>
<dbReference type="RefSeq" id="WP_311820700.1">
    <property type="nucleotide sequence ID" value="NZ_JARPWH010000102.1"/>
</dbReference>
<evidence type="ECO:0000313" key="3">
    <source>
        <dbReference type="EMBL" id="MDT2516867.1"/>
    </source>
</evidence>
<keyword evidence="1" id="KW-0812">Transmembrane</keyword>
<gene>
    <name evidence="2" type="ORF">P7D43_18765</name>
    <name evidence="3" type="ORF">P7D79_21840</name>
</gene>
<organism evidence="2 4">
    <name type="scientific">Enterococcus avium</name>
    <name type="common">Streptococcus avium</name>
    <dbReference type="NCBI Taxonomy" id="33945"/>
    <lineage>
        <taxon>Bacteria</taxon>
        <taxon>Bacillati</taxon>
        <taxon>Bacillota</taxon>
        <taxon>Bacilli</taxon>
        <taxon>Lactobacillales</taxon>
        <taxon>Enterococcaceae</taxon>
        <taxon>Enterococcus</taxon>
    </lineage>
</organism>
<name>A0AAW8RWP2_ENTAV</name>
<proteinExistence type="predicted"/>
<reference evidence="2 5" key="1">
    <citation type="submission" date="2023-03" db="EMBL/GenBank/DDBJ databases">
        <authorList>
            <person name="Shen W."/>
            <person name="Cai J."/>
        </authorList>
    </citation>
    <scope>NUCLEOTIDE SEQUENCE</scope>
    <source>
        <strain evidence="2">P33-2</strain>
        <strain evidence="3 5">Y2</strain>
    </source>
</reference>
<feature type="transmembrane region" description="Helical" evidence="1">
    <location>
        <begin position="77"/>
        <end position="94"/>
    </location>
</feature>